<keyword evidence="3" id="KW-1185">Reference proteome</keyword>
<dbReference type="AlphaFoldDB" id="A0A427YSA3"/>
<evidence type="ECO:0000256" key="1">
    <source>
        <dbReference type="SAM" id="MobiDB-lite"/>
    </source>
</evidence>
<dbReference type="EMBL" id="RSCD01000003">
    <property type="protein sequence ID" value="RSH93957.1"/>
    <property type="molecule type" value="Genomic_DNA"/>
</dbReference>
<feature type="compositionally biased region" description="Basic and acidic residues" evidence="1">
    <location>
        <begin position="256"/>
        <end position="269"/>
    </location>
</feature>
<accession>A0A427YSA3</accession>
<name>A0A427YSA3_9TREE</name>
<feature type="region of interest" description="Disordered" evidence="1">
    <location>
        <begin position="245"/>
        <end position="336"/>
    </location>
</feature>
<feature type="region of interest" description="Disordered" evidence="1">
    <location>
        <begin position="51"/>
        <end position="233"/>
    </location>
</feature>
<feature type="compositionally biased region" description="Basic and acidic residues" evidence="1">
    <location>
        <begin position="181"/>
        <end position="194"/>
    </location>
</feature>
<protein>
    <submittedName>
        <fullName evidence="2">Uncharacterized protein</fullName>
    </submittedName>
</protein>
<evidence type="ECO:0000313" key="2">
    <source>
        <dbReference type="EMBL" id="RSH93957.1"/>
    </source>
</evidence>
<organism evidence="2 3">
    <name type="scientific">Saitozyma podzolica</name>
    <dbReference type="NCBI Taxonomy" id="1890683"/>
    <lineage>
        <taxon>Eukaryota</taxon>
        <taxon>Fungi</taxon>
        <taxon>Dikarya</taxon>
        <taxon>Basidiomycota</taxon>
        <taxon>Agaricomycotina</taxon>
        <taxon>Tremellomycetes</taxon>
        <taxon>Tremellales</taxon>
        <taxon>Trimorphomycetaceae</taxon>
        <taxon>Saitozyma</taxon>
    </lineage>
</organism>
<evidence type="ECO:0000313" key="3">
    <source>
        <dbReference type="Proteomes" id="UP000279259"/>
    </source>
</evidence>
<dbReference type="OrthoDB" id="10416808at2759"/>
<sequence length="336" mass="34826">MSTTNPPVPSAESLSVSASLFTSRISSWLPANFGASSSTSHDKLDILFERTSEDETSRLGLGHPRLDLPRGGAPTRGGGVGLAHLQRRLAKGKSAARAESEDSSVSVSVPGTVSRDEVADEDEGESRASSVGRRKRSTALDLLSGKKGKKSGSSTPAVSAQSSARPSPAPPQISSTAHGGPVEDRDSAIKDDSHPSASLDEGSDDSGPATPTHHTATSSPGGSGIFPFSGPLALDSPRAKRIIKDRPVSRAALSDEIVKAEDAVAKTEDQGSEDDGVDFSVGRAARGGLETEAGEAGAMADENPTPKGSPSKTQLRREKRKAAKLAHRVREAAERR</sequence>
<dbReference type="Proteomes" id="UP000279259">
    <property type="component" value="Unassembled WGS sequence"/>
</dbReference>
<dbReference type="STRING" id="1890683.A0A427YSA3"/>
<proteinExistence type="predicted"/>
<feature type="compositionally biased region" description="Basic residues" evidence="1">
    <location>
        <begin position="317"/>
        <end position="327"/>
    </location>
</feature>
<feature type="compositionally biased region" description="Low complexity" evidence="1">
    <location>
        <begin position="282"/>
        <end position="298"/>
    </location>
</feature>
<gene>
    <name evidence="2" type="ORF">EHS25_006610</name>
</gene>
<reference evidence="2 3" key="1">
    <citation type="submission" date="2018-11" db="EMBL/GenBank/DDBJ databases">
        <title>Genome sequence of Saitozyma podzolica DSM 27192.</title>
        <authorList>
            <person name="Aliyu H."/>
            <person name="Gorte O."/>
            <person name="Ochsenreither K."/>
        </authorList>
    </citation>
    <scope>NUCLEOTIDE SEQUENCE [LARGE SCALE GENOMIC DNA]</scope>
    <source>
        <strain evidence="2 3">DSM 27192</strain>
    </source>
</reference>
<feature type="compositionally biased region" description="Low complexity" evidence="1">
    <location>
        <begin position="151"/>
        <end position="166"/>
    </location>
</feature>
<comment type="caution">
    <text evidence="2">The sequence shown here is derived from an EMBL/GenBank/DDBJ whole genome shotgun (WGS) entry which is preliminary data.</text>
</comment>